<protein>
    <submittedName>
        <fullName evidence="2">Cytidine and deoxycytidylate deaminase zinc-binding region</fullName>
    </submittedName>
</protein>
<sequence length="424" mass="48021">MNSNLPKEIREELLRLSFLSIGYSSPNPPVACVLTEVSTGKILATGRTQVTGGNHAERAAYLSLREKYKTGPLPPHKVYVTLEPCSHFGKTPPCLDLLLGEKPLALIYGWKDPNPLVRKRGSLYELERAGIQVIQNSELAEIASCFLFGFSERIQKGRPAFLLKSSVSREGFYSSGGDFREKISSQISDFFLSYLRSKMDAILVGPRTIQVDSPKLNFRSPKGDSAALKKLQELELSPDSAARKKGFSGLISEILRQTLDPDVRRIHREMENFYQPLRVFFLPAEIKLAPEFLTVQEELNRIQEKRNTAFFLDDEKEYSKNLLSRIEKLSDGKVKRYSSKSFAIQTLNDLGDWGINTALIEGGNLLYREFSKEMENSDSILRIQSRTVTLEKGDSPDWGKNLILEFERDIDSDKWEVYTACSQD</sequence>
<name>S3UWV1_9LEPT</name>
<accession>S3UWV1</accession>
<evidence type="ECO:0000259" key="1">
    <source>
        <dbReference type="PROSITE" id="PS51747"/>
    </source>
</evidence>
<dbReference type="CDD" id="cd01284">
    <property type="entry name" value="Riboflavin_deaminase-reductase"/>
    <property type="match status" value="1"/>
</dbReference>
<dbReference type="Gene3D" id="3.40.140.10">
    <property type="entry name" value="Cytidine Deaminase, domain 2"/>
    <property type="match status" value="1"/>
</dbReference>
<keyword evidence="3" id="KW-1185">Reference proteome</keyword>
<dbReference type="STRING" id="1193011.LEP1GSC058_1527"/>
<evidence type="ECO:0000313" key="2">
    <source>
        <dbReference type="EMBL" id="EPG74871.1"/>
    </source>
</evidence>
<evidence type="ECO:0000313" key="3">
    <source>
        <dbReference type="Proteomes" id="UP000014540"/>
    </source>
</evidence>
<dbReference type="InterPro" id="IPR002125">
    <property type="entry name" value="CMP_dCMP_dom"/>
</dbReference>
<dbReference type="PROSITE" id="PS51747">
    <property type="entry name" value="CYT_DCMP_DEAMINASES_2"/>
    <property type="match status" value="1"/>
</dbReference>
<reference evidence="2" key="1">
    <citation type="submission" date="2013-04" db="EMBL/GenBank/DDBJ databases">
        <authorList>
            <person name="Harkins D.M."/>
            <person name="Durkin A.S."/>
            <person name="Selengut J.D."/>
            <person name="Sanka R."/>
            <person name="DePew J."/>
            <person name="Purushe J."/>
            <person name="Ahmed A."/>
            <person name="van der Linden H."/>
            <person name="Goris M.G.A."/>
            <person name="Hartskeerl R.A."/>
            <person name="Vinetz J.M."/>
            <person name="Sutton G.G."/>
            <person name="Nelson W.C."/>
            <person name="Fouts D.E."/>
        </authorList>
    </citation>
    <scope>NUCLEOTIDE SEQUENCE [LARGE SCALE GENOMIC DNA]</scope>
    <source>
        <strain evidence="2">BUT 6</strain>
    </source>
</reference>
<dbReference type="SUPFAM" id="SSF53927">
    <property type="entry name" value="Cytidine deaminase-like"/>
    <property type="match status" value="1"/>
</dbReference>
<dbReference type="EMBL" id="AKWZ02000006">
    <property type="protein sequence ID" value="EPG74871.1"/>
    <property type="molecule type" value="Genomic_DNA"/>
</dbReference>
<proteinExistence type="predicted"/>
<dbReference type="RefSeq" id="WP_016548944.1">
    <property type="nucleotide sequence ID" value="NZ_AKWZ02000006.1"/>
</dbReference>
<feature type="domain" description="CMP/dCMP-type deaminase" evidence="1">
    <location>
        <begin position="8"/>
        <end position="134"/>
    </location>
</feature>
<comment type="caution">
    <text evidence="2">The sequence shown here is derived from an EMBL/GenBank/DDBJ whole genome shotgun (WGS) entry which is preliminary data.</text>
</comment>
<dbReference type="InterPro" id="IPR016193">
    <property type="entry name" value="Cytidine_deaminase-like"/>
</dbReference>
<gene>
    <name evidence="2" type="ORF">LEP1GSC058_1527</name>
</gene>
<dbReference type="InterPro" id="IPR024072">
    <property type="entry name" value="DHFR-like_dom_sf"/>
</dbReference>
<dbReference type="GO" id="GO:0003824">
    <property type="term" value="F:catalytic activity"/>
    <property type="evidence" value="ECO:0007669"/>
    <property type="project" value="InterPro"/>
</dbReference>
<dbReference type="AlphaFoldDB" id="S3UWV1"/>
<organism evidence="2 3">
    <name type="scientific">Leptospira fainei serovar Hurstbridge str. BUT 6</name>
    <dbReference type="NCBI Taxonomy" id="1193011"/>
    <lineage>
        <taxon>Bacteria</taxon>
        <taxon>Pseudomonadati</taxon>
        <taxon>Spirochaetota</taxon>
        <taxon>Spirochaetia</taxon>
        <taxon>Leptospirales</taxon>
        <taxon>Leptospiraceae</taxon>
        <taxon>Leptospira</taxon>
    </lineage>
</organism>
<dbReference type="SUPFAM" id="SSF53597">
    <property type="entry name" value="Dihydrofolate reductase-like"/>
    <property type="match status" value="1"/>
</dbReference>
<dbReference type="Proteomes" id="UP000014540">
    <property type="component" value="Unassembled WGS sequence"/>
</dbReference>
<dbReference type="OrthoDB" id="9800865at2"/>
<dbReference type="Gene3D" id="3.40.430.10">
    <property type="entry name" value="Dihydrofolate Reductase, subunit A"/>
    <property type="match status" value="1"/>
</dbReference>
<dbReference type="Pfam" id="PF00383">
    <property type="entry name" value="dCMP_cyt_deam_1"/>
    <property type="match status" value="1"/>
</dbReference>